<dbReference type="Pfam" id="PF00067">
    <property type="entry name" value="p450"/>
    <property type="match status" value="1"/>
</dbReference>
<evidence type="ECO:0000313" key="5">
    <source>
        <dbReference type="Proteomes" id="UP000510934"/>
    </source>
</evidence>
<dbReference type="PROSITE" id="PS00086">
    <property type="entry name" value="CYTOCHROME_P450"/>
    <property type="match status" value="1"/>
</dbReference>
<evidence type="ECO:0000313" key="4">
    <source>
        <dbReference type="EMBL" id="QLJ12580.1"/>
    </source>
</evidence>
<dbReference type="InterPro" id="IPR002397">
    <property type="entry name" value="Cyt_P450_B"/>
</dbReference>
<keyword evidence="3" id="KW-0560">Oxidoreductase</keyword>
<evidence type="ECO:0000256" key="2">
    <source>
        <dbReference type="ARBA" id="ARBA00010617"/>
    </source>
</evidence>
<keyword evidence="3" id="KW-0503">Monooxygenase</keyword>
<dbReference type="GO" id="GO:0004497">
    <property type="term" value="F:monooxygenase activity"/>
    <property type="evidence" value="ECO:0007669"/>
    <property type="project" value="UniProtKB-KW"/>
</dbReference>
<dbReference type="SUPFAM" id="SSF48264">
    <property type="entry name" value="Cytochrome P450"/>
    <property type="match status" value="1"/>
</dbReference>
<reference evidence="4 5" key="1">
    <citation type="journal article" date="2009" name="Mikrobiologiia">
        <title>[Phenanthren biodegradation and interaction of Pseudomonas putida BS3701 and Burkholderia sp.BS3702 in plant rhizosphere].</title>
        <authorList>
            <person name="Ovchinnikova A.A."/>
            <person name="Vetrova A.A."/>
            <person name="Filonov A.E."/>
            <person name="Boronin A.M."/>
        </authorList>
    </citation>
    <scope>NUCLEOTIDE SEQUENCE [LARGE SCALE GENOMIC DNA]</scope>
    <source>
        <strain evidence="4 5">BS3701</strain>
    </source>
</reference>
<evidence type="ECO:0000256" key="3">
    <source>
        <dbReference type="RuleBase" id="RU000461"/>
    </source>
</evidence>
<dbReference type="CDD" id="cd20619">
    <property type="entry name" value="CYP_XplA"/>
    <property type="match status" value="1"/>
</dbReference>
<dbReference type="AlphaFoldDB" id="A0A7D5ZYF5"/>
<dbReference type="InterPro" id="IPR001128">
    <property type="entry name" value="Cyt_P450"/>
</dbReference>
<organism evidence="4 5">
    <name type="scientific">Pseudomonas putida</name>
    <name type="common">Arthrobacter siderocapsulatus</name>
    <dbReference type="NCBI Taxonomy" id="303"/>
    <lineage>
        <taxon>Bacteria</taxon>
        <taxon>Pseudomonadati</taxon>
        <taxon>Pseudomonadota</taxon>
        <taxon>Gammaproteobacteria</taxon>
        <taxon>Pseudomonadales</taxon>
        <taxon>Pseudomonadaceae</taxon>
        <taxon>Pseudomonas</taxon>
    </lineage>
</organism>
<dbReference type="Proteomes" id="UP000510934">
    <property type="component" value="Chromosome"/>
</dbReference>
<accession>A0A7D5ZYF5</accession>
<dbReference type="GO" id="GO:0005506">
    <property type="term" value="F:iron ion binding"/>
    <property type="evidence" value="ECO:0007669"/>
    <property type="project" value="InterPro"/>
</dbReference>
<evidence type="ECO:0000256" key="1">
    <source>
        <dbReference type="ARBA" id="ARBA00001971"/>
    </source>
</evidence>
<keyword evidence="3" id="KW-0408">Iron</keyword>
<dbReference type="PANTHER" id="PTHR46696">
    <property type="entry name" value="P450, PUTATIVE (EUROFUNG)-RELATED"/>
    <property type="match status" value="1"/>
</dbReference>
<gene>
    <name evidence="4" type="ORF">H0H12_19245</name>
</gene>
<comment type="cofactor">
    <cofactor evidence="1">
        <name>heme</name>
        <dbReference type="ChEBI" id="CHEBI:30413"/>
    </cofactor>
</comment>
<dbReference type="RefSeq" id="WP_180688442.1">
    <property type="nucleotide sequence ID" value="NZ_CP059052.1"/>
</dbReference>
<protein>
    <submittedName>
        <fullName evidence="4">Cytochrome P450</fullName>
    </submittedName>
</protein>
<comment type="similarity">
    <text evidence="2 3">Belongs to the cytochrome P450 family.</text>
</comment>
<keyword evidence="3" id="KW-0349">Heme</keyword>
<dbReference type="PANTHER" id="PTHR46696:SF1">
    <property type="entry name" value="CYTOCHROME P450 YJIB-RELATED"/>
    <property type="match status" value="1"/>
</dbReference>
<dbReference type="GO" id="GO:0020037">
    <property type="term" value="F:heme binding"/>
    <property type="evidence" value="ECO:0007669"/>
    <property type="project" value="InterPro"/>
</dbReference>
<dbReference type="GO" id="GO:0016705">
    <property type="term" value="F:oxidoreductase activity, acting on paired donors, with incorporation or reduction of molecular oxygen"/>
    <property type="evidence" value="ECO:0007669"/>
    <property type="project" value="InterPro"/>
</dbReference>
<proteinExistence type="inferred from homology"/>
<name>A0A7D5ZYF5_PSEPU</name>
<dbReference type="EMBL" id="CP059052">
    <property type="protein sequence ID" value="QLJ12580.1"/>
    <property type="molecule type" value="Genomic_DNA"/>
</dbReference>
<keyword evidence="3" id="KW-0479">Metal-binding</keyword>
<dbReference type="InterPro" id="IPR036396">
    <property type="entry name" value="Cyt_P450_sf"/>
</dbReference>
<dbReference type="InterPro" id="IPR017972">
    <property type="entry name" value="Cyt_P450_CS"/>
</dbReference>
<dbReference type="PRINTS" id="PR00359">
    <property type="entry name" value="BP450"/>
</dbReference>
<dbReference type="Gene3D" id="1.10.630.10">
    <property type="entry name" value="Cytochrome P450"/>
    <property type="match status" value="1"/>
</dbReference>
<sequence>MNINHDLLPWGNSDFRKNPYPWYARLQKEHPLYRENDKTWVITRYSDYMEFVRHPAMTIVEPDWVGTHPWRAIESTVQGTEGADHTRLRRHSNKWFTPKLVKEWVKHAAEITLESLKHVDAQGHLEAHHHLCVMPSHVTMCRVLQVDEGDVDRVIQNTLKIVGAQSPTATEANKATAREGFDFLFGKCRAMIAAKREQPGDGLLDALLSAQDKGELSEKEVLETLLLFYFSGAPNPAFILASILDHFTREPELLALYRENPEQRSAMINEFIRLYPPEMSFVRFLTEDVEIHGQLLPRGSCLRFMTAAVNRDPAVFAQPHNFNHLRGGQESQQVSFGVGAHSCAGQVITRAEVETVLSIITERYSRIESAGEPLTLSDDRIRNYLELPLRFIA</sequence>